<feature type="transmembrane region" description="Helical" evidence="8">
    <location>
        <begin position="350"/>
        <end position="372"/>
    </location>
</feature>
<feature type="transmembrane region" description="Helical" evidence="8">
    <location>
        <begin position="169"/>
        <end position="192"/>
    </location>
</feature>
<evidence type="ECO:0000256" key="5">
    <source>
        <dbReference type="ARBA" id="ARBA00022989"/>
    </source>
</evidence>
<evidence type="ECO:0000256" key="7">
    <source>
        <dbReference type="SAM" id="MobiDB-lite"/>
    </source>
</evidence>
<evidence type="ECO:0000256" key="3">
    <source>
        <dbReference type="ARBA" id="ARBA00022475"/>
    </source>
</evidence>
<sequence>MRGVLDRTFASLAVRNFRLFAGGQLVSVAGTWMMVVAQDWLVLSLTDDSAGALGAVTALQFAPLLLLTLHAGGLADRHDKRRLLTAANLVSGVCAAALAALVLTDGVRLWHVFVFALLLGSVNAVEVPARMAFVSELVGADLLPNASALSAAYFNLARVLGPAAAGLLVAWWGTGPVMLVNAVSYLATVAGLRMIRPAELHRAAVRPRRARVRAGVRHLLDRRDLLPPMALVAVTGMIGYNFQLTLPLLARTVFDTDAAAFGLLTAAFAAGSLLAAFATTARRGRPPLRLVTGAALALGVFQALAGLAPGFPTALALLCAMGFASVYFAQAANHHIQLGTDPAFRGRVMALYTLLFQGTTPVGALLTGAVAGAYGVRWAMVGAGVLCTLAAVVAPAAARRRGGLPGTARAPEPEAEPSAPPRIPDGS</sequence>
<gene>
    <name evidence="10" type="ORF">GCM10023336_64240</name>
</gene>
<keyword evidence="11" id="KW-1185">Reference proteome</keyword>
<feature type="transmembrane region" description="Helical" evidence="8">
    <location>
        <begin position="378"/>
        <end position="398"/>
    </location>
</feature>
<dbReference type="EMBL" id="BAABKC010000112">
    <property type="protein sequence ID" value="GAA5075264.1"/>
    <property type="molecule type" value="Genomic_DNA"/>
</dbReference>
<name>A0ABP9LCY1_9ACTN</name>
<dbReference type="InterPro" id="IPR036259">
    <property type="entry name" value="MFS_trans_sf"/>
</dbReference>
<feature type="transmembrane region" description="Helical" evidence="8">
    <location>
        <begin position="109"/>
        <end position="125"/>
    </location>
</feature>
<keyword evidence="2" id="KW-0813">Transport</keyword>
<dbReference type="Proteomes" id="UP001500124">
    <property type="component" value="Unassembled WGS sequence"/>
</dbReference>
<feature type="domain" description="Major facilitator superfamily (MFS) profile" evidence="9">
    <location>
        <begin position="1"/>
        <end position="199"/>
    </location>
</feature>
<evidence type="ECO:0000256" key="8">
    <source>
        <dbReference type="SAM" id="Phobius"/>
    </source>
</evidence>
<dbReference type="PANTHER" id="PTHR23513:SF11">
    <property type="entry name" value="STAPHYLOFERRIN A TRANSPORTER"/>
    <property type="match status" value="1"/>
</dbReference>
<feature type="transmembrane region" description="Helical" evidence="8">
    <location>
        <begin position="311"/>
        <end position="329"/>
    </location>
</feature>
<dbReference type="RefSeq" id="WP_345671539.1">
    <property type="nucleotide sequence ID" value="NZ_BAABKC010000112.1"/>
</dbReference>
<accession>A0ABP9LCY1</accession>
<feature type="transmembrane region" description="Helical" evidence="8">
    <location>
        <begin position="137"/>
        <end position="157"/>
    </location>
</feature>
<evidence type="ECO:0000256" key="6">
    <source>
        <dbReference type="ARBA" id="ARBA00023136"/>
    </source>
</evidence>
<dbReference type="InterPro" id="IPR010290">
    <property type="entry name" value="TM_effector"/>
</dbReference>
<dbReference type="SUPFAM" id="SSF103473">
    <property type="entry name" value="MFS general substrate transporter"/>
    <property type="match status" value="1"/>
</dbReference>
<feature type="region of interest" description="Disordered" evidence="7">
    <location>
        <begin position="401"/>
        <end position="427"/>
    </location>
</feature>
<feature type="transmembrane region" description="Helical" evidence="8">
    <location>
        <begin position="20"/>
        <end position="38"/>
    </location>
</feature>
<dbReference type="Pfam" id="PF05977">
    <property type="entry name" value="MFS_3"/>
    <property type="match status" value="1"/>
</dbReference>
<dbReference type="PANTHER" id="PTHR23513">
    <property type="entry name" value="INTEGRAL MEMBRANE EFFLUX PROTEIN-RELATED"/>
    <property type="match status" value="1"/>
</dbReference>
<feature type="compositionally biased region" description="Pro residues" evidence="7">
    <location>
        <begin position="418"/>
        <end position="427"/>
    </location>
</feature>
<evidence type="ECO:0000256" key="1">
    <source>
        <dbReference type="ARBA" id="ARBA00004651"/>
    </source>
</evidence>
<dbReference type="InterPro" id="IPR020846">
    <property type="entry name" value="MFS_dom"/>
</dbReference>
<comment type="subcellular location">
    <subcellularLocation>
        <location evidence="1">Cell membrane</location>
        <topology evidence="1">Multi-pass membrane protein</topology>
    </subcellularLocation>
</comment>
<dbReference type="CDD" id="cd06173">
    <property type="entry name" value="MFS_MefA_like"/>
    <property type="match status" value="1"/>
</dbReference>
<evidence type="ECO:0000256" key="4">
    <source>
        <dbReference type="ARBA" id="ARBA00022692"/>
    </source>
</evidence>
<evidence type="ECO:0000313" key="10">
    <source>
        <dbReference type="EMBL" id="GAA5075264.1"/>
    </source>
</evidence>
<feature type="transmembrane region" description="Helical" evidence="8">
    <location>
        <begin position="288"/>
        <end position="305"/>
    </location>
</feature>
<feature type="transmembrane region" description="Helical" evidence="8">
    <location>
        <begin position="258"/>
        <end position="281"/>
    </location>
</feature>
<protein>
    <submittedName>
        <fullName evidence="10">MFS transporter</fullName>
    </submittedName>
</protein>
<evidence type="ECO:0000256" key="2">
    <source>
        <dbReference type="ARBA" id="ARBA00022448"/>
    </source>
</evidence>
<keyword evidence="5 8" id="KW-1133">Transmembrane helix</keyword>
<reference evidence="11" key="1">
    <citation type="journal article" date="2019" name="Int. J. Syst. Evol. Microbiol.">
        <title>The Global Catalogue of Microorganisms (GCM) 10K type strain sequencing project: providing services to taxonomists for standard genome sequencing and annotation.</title>
        <authorList>
            <consortium name="The Broad Institute Genomics Platform"/>
            <consortium name="The Broad Institute Genome Sequencing Center for Infectious Disease"/>
            <person name="Wu L."/>
            <person name="Ma J."/>
        </authorList>
    </citation>
    <scope>NUCLEOTIDE SEQUENCE [LARGE SCALE GENOMIC DNA]</scope>
    <source>
        <strain evidence="11">JCM 18410</strain>
    </source>
</reference>
<dbReference type="Gene3D" id="1.20.1250.20">
    <property type="entry name" value="MFS general substrate transporter like domains"/>
    <property type="match status" value="1"/>
</dbReference>
<evidence type="ECO:0000259" key="9">
    <source>
        <dbReference type="PROSITE" id="PS50850"/>
    </source>
</evidence>
<keyword evidence="3" id="KW-1003">Cell membrane</keyword>
<dbReference type="PROSITE" id="PS50850">
    <property type="entry name" value="MFS"/>
    <property type="match status" value="1"/>
</dbReference>
<evidence type="ECO:0000313" key="11">
    <source>
        <dbReference type="Proteomes" id="UP001500124"/>
    </source>
</evidence>
<keyword evidence="6 8" id="KW-0472">Membrane</keyword>
<keyword evidence="4 8" id="KW-0812">Transmembrane</keyword>
<feature type="transmembrane region" description="Helical" evidence="8">
    <location>
        <begin position="50"/>
        <end position="71"/>
    </location>
</feature>
<feature type="transmembrane region" description="Helical" evidence="8">
    <location>
        <begin position="225"/>
        <end position="246"/>
    </location>
</feature>
<comment type="caution">
    <text evidence="10">The sequence shown here is derived from an EMBL/GenBank/DDBJ whole genome shotgun (WGS) entry which is preliminary data.</text>
</comment>
<feature type="transmembrane region" description="Helical" evidence="8">
    <location>
        <begin position="83"/>
        <end position="103"/>
    </location>
</feature>
<organism evidence="10 11">
    <name type="scientific">Streptomyces similanensis</name>
    <dbReference type="NCBI Taxonomy" id="1274988"/>
    <lineage>
        <taxon>Bacteria</taxon>
        <taxon>Bacillati</taxon>
        <taxon>Actinomycetota</taxon>
        <taxon>Actinomycetes</taxon>
        <taxon>Kitasatosporales</taxon>
        <taxon>Streptomycetaceae</taxon>
        <taxon>Streptomyces</taxon>
    </lineage>
</organism>
<proteinExistence type="predicted"/>